<dbReference type="Pfam" id="PF25023">
    <property type="entry name" value="TEN_YD-shell"/>
    <property type="match status" value="1"/>
</dbReference>
<evidence type="ECO:0000256" key="2">
    <source>
        <dbReference type="SAM" id="MobiDB-lite"/>
    </source>
</evidence>
<feature type="region of interest" description="Disordered" evidence="2">
    <location>
        <begin position="749"/>
        <end position="776"/>
    </location>
</feature>
<dbReference type="NCBIfam" id="TIGR03696">
    <property type="entry name" value="Rhs_assc_core"/>
    <property type="match status" value="1"/>
</dbReference>
<dbReference type="InterPro" id="IPR050708">
    <property type="entry name" value="T6SS_VgrG/RHS"/>
</dbReference>
<keyword evidence="5" id="KW-1185">Reference proteome</keyword>
<comment type="caution">
    <text evidence="4">The sequence shown here is derived from an EMBL/GenBank/DDBJ whole genome shotgun (WGS) entry which is preliminary data.</text>
</comment>
<protein>
    <submittedName>
        <fullName evidence="4">RHS repeat-associated protein</fullName>
    </submittedName>
</protein>
<feature type="compositionally biased region" description="Polar residues" evidence="2">
    <location>
        <begin position="1595"/>
        <end position="1607"/>
    </location>
</feature>
<dbReference type="InterPro" id="IPR056823">
    <property type="entry name" value="TEN-like_YD-shell"/>
</dbReference>
<dbReference type="InterPro" id="IPR022385">
    <property type="entry name" value="Rhs_assc_core"/>
</dbReference>
<dbReference type="RefSeq" id="WP_184963887.1">
    <property type="nucleotide sequence ID" value="NZ_JACHIN010000005.1"/>
</dbReference>
<evidence type="ECO:0000259" key="3">
    <source>
        <dbReference type="Pfam" id="PF25023"/>
    </source>
</evidence>
<evidence type="ECO:0000313" key="4">
    <source>
        <dbReference type="EMBL" id="MBB5078835.1"/>
    </source>
</evidence>
<name>A0A7W8EFJ5_9ACTN</name>
<dbReference type="InterPro" id="IPR006530">
    <property type="entry name" value="YD"/>
</dbReference>
<feature type="domain" description="Teneurin-like YD-shell" evidence="3">
    <location>
        <begin position="1581"/>
        <end position="1780"/>
    </location>
</feature>
<dbReference type="Gene3D" id="2.180.10.10">
    <property type="entry name" value="RHS repeat-associated core"/>
    <property type="match status" value="2"/>
</dbReference>
<dbReference type="NCBIfam" id="TIGR01643">
    <property type="entry name" value="YD_repeat_2x"/>
    <property type="match status" value="3"/>
</dbReference>
<evidence type="ECO:0000313" key="5">
    <source>
        <dbReference type="Proteomes" id="UP000568380"/>
    </source>
</evidence>
<dbReference type="PANTHER" id="PTHR32305:SF17">
    <property type="entry name" value="TRNA NUCLEASE WAPA"/>
    <property type="match status" value="1"/>
</dbReference>
<organism evidence="4 5">
    <name type="scientific">Nonomuraea endophytica</name>
    <dbReference type="NCBI Taxonomy" id="714136"/>
    <lineage>
        <taxon>Bacteria</taxon>
        <taxon>Bacillati</taxon>
        <taxon>Actinomycetota</taxon>
        <taxon>Actinomycetes</taxon>
        <taxon>Streptosporangiales</taxon>
        <taxon>Streptosporangiaceae</taxon>
        <taxon>Nonomuraea</taxon>
    </lineage>
</organism>
<sequence>MTIRGSLSRFRNGPARRFLASGLTLVLAAGLLAAIPAYGAAAAAEGPRPEDHDLVVAGGALKVKARPSAQRAPDPVVNWPAPGATRQAGVRVLDRAATAKAGVKGVMFTVDSPGRVALRLDYSGFAEAFGGSFGSRIKLVRLPACALTTPADERCRTATSVPSSNDTRARTLAADAEPGVFAAVAGTDSSKGDYKATELAASATWQVGTQTGDFAWSYPLRVPPVPGGLAPALDVAYSSSSIDGRTSSSNNQGSQVGDGFDMWPGYIERRYRPCKDDGVPKDDTYDVHPMDQCWGYDNAVLTLGGKGGELVQSGAGEWKLRKDDGTRIRKFTGTDANTGNGDDNNEYWVVTAPDGTRFHFGRNRLPGWASGKPETKSAWTAPVFGDDSGEPCHGDSFAGSWCQQAWRWNLDYVEDPDGNALVYYYEQEGNRYGRNLRAKDDTPYVRGGYLTSVEYGLRTDNLYPANPPARVDVKVAERCLRTAEDCAASAIDDHPQYWEDVPWDLNCNAGTKCENYKGALAPTFWTRKRIVEVVTKVIQNDGSGYRNVDSWSFAHDWGTADVDRQLLLKSIVHRGLAGAEVVTMPPVLFAYTQLPNRVDTLGDDVGPFIKNRLGSITNETGGVLDINYSAADCRHGDTPSPASNHRRCFPVFWERSSGDANPTLDWFHKYVTTQLVQTDLTGGSPDMVTAYDYGIGRPSWRFTDDDGLTKEKYRTWSQWQGYDKVRVRSGTTGAAPSQTDHWFFQGMNGDRQSTDGGTKDVTVSDGEGGSYPDHESLQGMTVKTITYDRAGGVPVLKAMNKPWHHQTASRTRTIDKGTITVTANLTGVAGTRNLKKIDSGWRETRSAVTAFHLTTGTPSKVDDEGDTAVTGDEKCVTTTFAADGDRVLGPPAQVRTVARRCADTPDLAKDLISDERTYYDNGAFKTAPTRGNVTLIEKAKEPAVTYFPQSRTTFDKYGRAETVTDVAGRTTTTKFTEPHGLTTKIEEITPPATPGDAATAHTTSKVLDPAWGAPVSDTDAGGKTTSIAYNAAGHVAKVWLAGRPTSAVPDKEFDYLIRPNAVVAISTKSITAEGGQETTYRLYDGWVRERQTQAPGRDGTTSGRLISDTFYNAAGQVDRTYEAYYADGAPEPAVFGVANPGQIETQHVFEYDGQARKTAERLLVGSSDVQERWRTRYEYGGDWTRVTPPAGGTPVTTYVDAHGRRTEVREHRAGGYLTTSFRYNHRGQESSVTAPGNHVWASAYDLRGRKIQSTDPDKGVTKYTFNDLNQLVTTEDARGKKLAVTYDGLGRKTGLYDATAASPGAKVAEWVYDTVRRGQLTSASRIVGTARYTSQVDFYDNQNRPTRRRVLVPASEGAALAPQGGYVFDTSYNLDGSVKATSSPAAADLPAETVSFGYDAIGRLLTMGSNLSTYLVGTDYTKTGKPIGQRLSIGSAGKQVDQTFTYEHGTKRLKKATTAHAGTAGTDRSVEYDYADAGNLLRATDTSRDGVDNQCFRYDDLQRLVDAWTQEAATGCSADPAQATIGGPAPYRINYTYDDTGNRTGETHYGAGPAGGAQTATRGYRYAGNQGVDPAFKGHQLADSGAETYGYDPAGNTTARRTSSGTQTLTWDTEGELVKVVDDKKGETTFLYTADGDRLLRRDPGGTTLYLPDMEIRLVKGQSTAKAVRYYKNAMRTSAGVTFLVNDHHGTAELAINATDGSLSRRRYTPFGQVRAAAGQWPAGNEKGFVGGVADTSTDLTMLGARGYDPRTGRFISVDPEISMGQSQQMNGYNYADNNPTTLSDPDGRWPTYTYERIGYWQFWARYGNYNLLFRMDLYRVNMWVNAIRRYVFYAVSSWYIAAREYVGHGPVVPGVSRGVARPGIPDLTPRPAQPAKVQQPAKPKKGVLGICLGAGFSATGSASGEGCLVADRNGAPGYARTAKGGMGTGIDAEVFFGMFWKKKTIEDLDTPPGKTDSYPGLSIEFGKGWGFSVYGVKDSKGNWVGGGFDISRGLGSKGLKGTKLGDLGEFLHPQPHKSVRYERGVTEATRFRNPGDVIREGLWSTYNTFKGGFADGMSKLASPFR</sequence>
<evidence type="ECO:0000256" key="1">
    <source>
        <dbReference type="ARBA" id="ARBA00022737"/>
    </source>
</evidence>
<feature type="region of interest" description="Disordered" evidence="2">
    <location>
        <begin position="1587"/>
        <end position="1607"/>
    </location>
</feature>
<dbReference type="EMBL" id="JACHIN010000005">
    <property type="protein sequence ID" value="MBB5078835.1"/>
    <property type="molecule type" value="Genomic_DNA"/>
</dbReference>
<keyword evidence="1" id="KW-0677">Repeat</keyword>
<reference evidence="4 5" key="1">
    <citation type="submission" date="2020-08" db="EMBL/GenBank/DDBJ databases">
        <title>Genomic Encyclopedia of Type Strains, Phase IV (KMG-IV): sequencing the most valuable type-strain genomes for metagenomic binning, comparative biology and taxonomic classification.</title>
        <authorList>
            <person name="Goeker M."/>
        </authorList>
    </citation>
    <scope>NUCLEOTIDE SEQUENCE [LARGE SCALE GENOMIC DNA]</scope>
    <source>
        <strain evidence="4 5">DSM 45385</strain>
    </source>
</reference>
<dbReference type="Proteomes" id="UP000568380">
    <property type="component" value="Unassembled WGS sequence"/>
</dbReference>
<gene>
    <name evidence="4" type="ORF">HNR40_004321</name>
</gene>
<dbReference type="PANTHER" id="PTHR32305">
    <property type="match status" value="1"/>
</dbReference>
<accession>A0A7W8EFJ5</accession>
<proteinExistence type="predicted"/>